<dbReference type="Proteomes" id="UP000613011">
    <property type="component" value="Unassembled WGS sequence"/>
</dbReference>
<proteinExistence type="predicted"/>
<dbReference type="PANTHER" id="PTHR35563">
    <property type="entry name" value="BARREL METAL-DEPENDENT HYDROLASE, PUTATIVE (AFU_ORTHOLOGUE AFUA_1G16240)-RELATED"/>
    <property type="match status" value="1"/>
</dbReference>
<organism evidence="2 3">
    <name type="scientific">Ramlibacter aurantiacus</name>
    <dbReference type="NCBI Taxonomy" id="2801330"/>
    <lineage>
        <taxon>Bacteria</taxon>
        <taxon>Pseudomonadati</taxon>
        <taxon>Pseudomonadota</taxon>
        <taxon>Betaproteobacteria</taxon>
        <taxon>Burkholderiales</taxon>
        <taxon>Comamonadaceae</taxon>
        <taxon>Ramlibacter</taxon>
    </lineage>
</organism>
<protein>
    <submittedName>
        <fullName evidence="2">Amidohydrolase family protein</fullName>
    </submittedName>
</protein>
<dbReference type="GO" id="GO:0016787">
    <property type="term" value="F:hydrolase activity"/>
    <property type="evidence" value="ECO:0007669"/>
    <property type="project" value="InterPro"/>
</dbReference>
<dbReference type="Gene3D" id="3.20.20.140">
    <property type="entry name" value="Metal-dependent hydrolases"/>
    <property type="match status" value="1"/>
</dbReference>
<dbReference type="InterPro" id="IPR032466">
    <property type="entry name" value="Metal_Hydrolase"/>
</dbReference>
<dbReference type="RefSeq" id="WP_201683768.1">
    <property type="nucleotide sequence ID" value="NZ_JAEQNA010000003.1"/>
</dbReference>
<dbReference type="InterPro" id="IPR052358">
    <property type="entry name" value="Aro_Compnd_Degr_Hydrolases"/>
</dbReference>
<dbReference type="AlphaFoldDB" id="A0A936ZFR8"/>
<evidence type="ECO:0000259" key="1">
    <source>
        <dbReference type="Pfam" id="PF04909"/>
    </source>
</evidence>
<evidence type="ECO:0000313" key="2">
    <source>
        <dbReference type="EMBL" id="MBL0420684.1"/>
    </source>
</evidence>
<keyword evidence="3" id="KW-1185">Reference proteome</keyword>
<dbReference type="EMBL" id="JAEQNA010000003">
    <property type="protein sequence ID" value="MBL0420684.1"/>
    <property type="molecule type" value="Genomic_DNA"/>
</dbReference>
<reference evidence="2" key="1">
    <citation type="submission" date="2021-01" db="EMBL/GenBank/DDBJ databases">
        <title>Ramlibacter sp. strain AW1 16S ribosomal RNA gene Genome sequencing and assembly.</title>
        <authorList>
            <person name="Kang M."/>
        </authorList>
    </citation>
    <scope>NUCLEOTIDE SEQUENCE</scope>
    <source>
        <strain evidence="2">AW1</strain>
    </source>
</reference>
<comment type="caution">
    <text evidence="2">The sequence shown here is derived from an EMBL/GenBank/DDBJ whole genome shotgun (WGS) entry which is preliminary data.</text>
</comment>
<dbReference type="InterPro" id="IPR006680">
    <property type="entry name" value="Amidohydro-rel"/>
</dbReference>
<name>A0A936ZFR8_9BURK</name>
<feature type="domain" description="Amidohydrolase-related" evidence="1">
    <location>
        <begin position="11"/>
        <end position="255"/>
    </location>
</feature>
<dbReference type="Pfam" id="PF04909">
    <property type="entry name" value="Amidohydro_2"/>
    <property type="match status" value="1"/>
</dbReference>
<sequence length="275" mass="30056">MADTSSLPPGWDCHVHVFDGKAPSAGAHYHPLPRPLPEIEAIARAQGCGHLVLVQPSVYGTDNALMLQALRAAGGRHRGIVVLHGAETEAELDAMHAAGVRGIRFNLVSPVGSAMGSVAMQLERLAPALHERGWHVQWYARPADLRQLAAWQRGFRLTFVLDHLAGLTPAHADDPGAWDPLRELAEAGSWIKLSGWYRLQMAPPYDAVKPLVRRVAELFPGRMVWGSDWPHTSMSPEALPGYATVWQPVLQSLGEETAQRVREAGAILYCMRGES</sequence>
<dbReference type="SUPFAM" id="SSF51556">
    <property type="entry name" value="Metallo-dependent hydrolases"/>
    <property type="match status" value="1"/>
</dbReference>
<gene>
    <name evidence="2" type="ORF">JI739_10045</name>
</gene>
<dbReference type="PANTHER" id="PTHR35563:SF2">
    <property type="entry name" value="BARREL METAL-DEPENDENT HYDROLASE, PUTATIVE (AFU_ORTHOLOGUE AFUA_1G16240)-RELATED"/>
    <property type="match status" value="1"/>
</dbReference>
<accession>A0A936ZFR8</accession>
<evidence type="ECO:0000313" key="3">
    <source>
        <dbReference type="Proteomes" id="UP000613011"/>
    </source>
</evidence>